<dbReference type="AlphaFoldDB" id="A0A7Y3U073"/>
<organism evidence="1 2">
    <name type="scientific">Vreelandella azerica</name>
    <dbReference type="NCBI Taxonomy" id="2732867"/>
    <lineage>
        <taxon>Bacteria</taxon>
        <taxon>Pseudomonadati</taxon>
        <taxon>Pseudomonadota</taxon>
        <taxon>Gammaproteobacteria</taxon>
        <taxon>Oceanospirillales</taxon>
        <taxon>Halomonadaceae</taxon>
        <taxon>Vreelandella</taxon>
    </lineage>
</organism>
<dbReference type="RefSeq" id="WP_216601583.1">
    <property type="nucleotide sequence ID" value="NZ_JABFHI010000007.1"/>
</dbReference>
<reference evidence="1 2" key="1">
    <citation type="submission" date="2020-05" db="EMBL/GenBank/DDBJ databases">
        <authorList>
            <person name="Ruan W."/>
            <person name="Jeon C.O."/>
            <person name="Chun B.H."/>
        </authorList>
    </citation>
    <scope>NUCLEOTIDE SEQUENCE [LARGE SCALE GENOMIC DNA]</scope>
    <source>
        <strain evidence="1 2">TBZ9</strain>
    </source>
</reference>
<protein>
    <submittedName>
        <fullName evidence="1">Uncharacterized protein</fullName>
    </submittedName>
</protein>
<name>A0A7Y3U073_9GAMM</name>
<evidence type="ECO:0000313" key="2">
    <source>
        <dbReference type="Proteomes" id="UP000588806"/>
    </source>
</evidence>
<reference evidence="1 2" key="2">
    <citation type="submission" date="2020-06" db="EMBL/GenBank/DDBJ databases">
        <title>Halomonas songnenensis sp. nov., a moderately halophilic bacterium isolated from saline and alkaline soils.</title>
        <authorList>
            <person name="Jiang J."/>
            <person name="Pan Y."/>
        </authorList>
    </citation>
    <scope>NUCLEOTIDE SEQUENCE [LARGE SCALE GENOMIC DNA]</scope>
    <source>
        <strain evidence="1 2">TBZ9</strain>
    </source>
</reference>
<accession>A0A7Y3U073</accession>
<dbReference type="EMBL" id="JABFHI010000007">
    <property type="protein sequence ID" value="NOG32692.1"/>
    <property type="molecule type" value="Genomic_DNA"/>
</dbReference>
<evidence type="ECO:0000313" key="1">
    <source>
        <dbReference type="EMBL" id="NOG32692.1"/>
    </source>
</evidence>
<proteinExistence type="predicted"/>
<comment type="caution">
    <text evidence="1">The sequence shown here is derived from an EMBL/GenBank/DDBJ whole genome shotgun (WGS) entry which is preliminary data.</text>
</comment>
<sequence length="193" mass="21320">MKSYVVSPLRDTGKNDISAKKSRWLMSLSWHSSERKISQATEASDIQQWLDLQADRLVSAHTHLHLIEGIALWEQEGQYLPIALWPSQADGVGLLDVANQSLEAAQGVAVAIGNDIGVGYPIVDRSPGSEGHVLGAVAFYIAYRSTQASNQRYLTTFLYHLEDSVSGLELECLSSEALKAHISTQQQSDFFRF</sequence>
<keyword evidence="2" id="KW-1185">Reference proteome</keyword>
<gene>
    <name evidence="1" type="ORF">HLB35_14690</name>
</gene>
<dbReference type="Proteomes" id="UP000588806">
    <property type="component" value="Unassembled WGS sequence"/>
</dbReference>